<protein>
    <submittedName>
        <fullName evidence="1">Uncharacterized protein</fullName>
    </submittedName>
</protein>
<dbReference type="AlphaFoldDB" id="A0A6S7GM56"/>
<reference evidence="1" key="1">
    <citation type="submission" date="2020-04" db="EMBL/GenBank/DDBJ databases">
        <authorList>
            <person name="Alioto T."/>
            <person name="Alioto T."/>
            <person name="Gomez Garrido J."/>
        </authorList>
    </citation>
    <scope>NUCLEOTIDE SEQUENCE</scope>
    <source>
        <strain evidence="1">A484AB</strain>
    </source>
</reference>
<evidence type="ECO:0000313" key="1">
    <source>
        <dbReference type="EMBL" id="CAB3985811.1"/>
    </source>
</evidence>
<proteinExistence type="predicted"/>
<accession>A0A6S7GM56</accession>
<organism evidence="1 2">
    <name type="scientific">Paramuricea clavata</name>
    <name type="common">Red gorgonian</name>
    <name type="synonym">Violescent sea-whip</name>
    <dbReference type="NCBI Taxonomy" id="317549"/>
    <lineage>
        <taxon>Eukaryota</taxon>
        <taxon>Metazoa</taxon>
        <taxon>Cnidaria</taxon>
        <taxon>Anthozoa</taxon>
        <taxon>Octocorallia</taxon>
        <taxon>Malacalcyonacea</taxon>
        <taxon>Plexauridae</taxon>
        <taxon>Paramuricea</taxon>
    </lineage>
</organism>
<gene>
    <name evidence="1" type="ORF">PACLA_8A068441</name>
</gene>
<keyword evidence="2" id="KW-1185">Reference proteome</keyword>
<dbReference type="Proteomes" id="UP001152795">
    <property type="component" value="Unassembled WGS sequence"/>
</dbReference>
<comment type="caution">
    <text evidence="1">The sequence shown here is derived from an EMBL/GenBank/DDBJ whole genome shotgun (WGS) entry which is preliminary data.</text>
</comment>
<sequence>MKTKRQQVRSYEKPTKAWERKVRQKAKIKKPKKFRNCTIDLVPLRGVKKVGEVCQLAKKDKLFYEIEQPAPVENEVVSSEQQLGQSQHLQMEYERSFDQMDYERSFDHYGVISE</sequence>
<dbReference type="EMBL" id="CACRXK020000926">
    <property type="protein sequence ID" value="CAB3985811.1"/>
    <property type="molecule type" value="Genomic_DNA"/>
</dbReference>
<evidence type="ECO:0000313" key="2">
    <source>
        <dbReference type="Proteomes" id="UP001152795"/>
    </source>
</evidence>
<name>A0A6S7GM56_PARCT</name>